<dbReference type="PATRIC" id="fig|86840.3.peg.2726"/>
<name>A0A0P9KNZ7_PSECA</name>
<dbReference type="EMBL" id="LJPX01000616">
    <property type="protein sequence ID" value="KPW64561.1"/>
    <property type="molecule type" value="Genomic_DNA"/>
</dbReference>
<dbReference type="Proteomes" id="UP000281372">
    <property type="component" value="Unassembled WGS sequence"/>
</dbReference>
<reference evidence="2 4" key="1">
    <citation type="submission" date="2015-09" db="EMBL/GenBank/DDBJ databases">
        <title>Genome announcement of multiple Pseudomonas syringae strains.</title>
        <authorList>
            <person name="Thakur S."/>
            <person name="Wang P.W."/>
            <person name="Gong Y."/>
            <person name="Weir B.S."/>
            <person name="Guttman D.S."/>
        </authorList>
    </citation>
    <scope>NUCLEOTIDE SEQUENCE [LARGE SCALE GENOMIC DNA]</scope>
    <source>
        <strain evidence="2 4">ICMP2823</strain>
    </source>
</reference>
<keyword evidence="1" id="KW-1133">Transmembrane helix</keyword>
<dbReference type="AlphaFoldDB" id="A0A0P9KNZ7"/>
<keyword evidence="1" id="KW-0472">Membrane</keyword>
<sequence>MDATPSSRCVPEKRAPKTASKGRAIAYRLAVTSRALAAIFAGYLLASLVSVCIAQWLPVPRAEAVVIGMMFSFLAYLGAVLWCFACRSAVQAWAGVLAPCAVLGAAWACTRWFL</sequence>
<reference evidence="3 5" key="2">
    <citation type="submission" date="2018-08" db="EMBL/GenBank/DDBJ databases">
        <title>Recombination of ecologically and evolutionarily significant loci maintains genetic cohesion in the Pseudomonas syringae species complex.</title>
        <authorList>
            <person name="Dillon M."/>
            <person name="Thakur S."/>
            <person name="Almeida R.N.D."/>
            <person name="Weir B.S."/>
            <person name="Guttman D.S."/>
        </authorList>
    </citation>
    <scope>NUCLEOTIDE SEQUENCE [LARGE SCALE GENOMIC DNA]</scope>
    <source>
        <strain evidence="3 5">ICMP 2821</strain>
    </source>
</reference>
<gene>
    <name evidence="2" type="ORF">ALO81_01954</name>
    <name evidence="3" type="ORF">ALQ64_01772</name>
</gene>
<evidence type="ECO:0000313" key="3">
    <source>
        <dbReference type="EMBL" id="RMN26875.1"/>
    </source>
</evidence>
<evidence type="ECO:0000313" key="2">
    <source>
        <dbReference type="EMBL" id="KPW64561.1"/>
    </source>
</evidence>
<dbReference type="RefSeq" id="WP_055001778.1">
    <property type="nucleotide sequence ID" value="NZ_FNKU01000001.1"/>
</dbReference>
<dbReference type="Pfam" id="PF12365">
    <property type="entry name" value="DUF3649"/>
    <property type="match status" value="1"/>
</dbReference>
<protein>
    <recommendedName>
        <fullName evidence="6">Iron uptake protein</fullName>
    </recommendedName>
</protein>
<dbReference type="Proteomes" id="UP000050564">
    <property type="component" value="Unassembled WGS sequence"/>
</dbReference>
<keyword evidence="1" id="KW-0812">Transmembrane</keyword>
<evidence type="ECO:0000313" key="4">
    <source>
        <dbReference type="Proteomes" id="UP000050564"/>
    </source>
</evidence>
<proteinExistence type="predicted"/>
<comment type="caution">
    <text evidence="2">The sequence shown here is derived from an EMBL/GenBank/DDBJ whole genome shotgun (WGS) entry which is preliminary data.</text>
</comment>
<evidence type="ECO:0000313" key="5">
    <source>
        <dbReference type="Proteomes" id="UP000281372"/>
    </source>
</evidence>
<feature type="transmembrane region" description="Helical" evidence="1">
    <location>
        <begin position="92"/>
        <end position="113"/>
    </location>
</feature>
<evidence type="ECO:0000256" key="1">
    <source>
        <dbReference type="SAM" id="Phobius"/>
    </source>
</evidence>
<dbReference type="EMBL" id="RBOW01000618">
    <property type="protein sequence ID" value="RMN26875.1"/>
    <property type="molecule type" value="Genomic_DNA"/>
</dbReference>
<organism evidence="2 4">
    <name type="scientific">Pseudomonas cannabina</name>
    <dbReference type="NCBI Taxonomy" id="86840"/>
    <lineage>
        <taxon>Bacteria</taxon>
        <taxon>Pseudomonadati</taxon>
        <taxon>Pseudomonadota</taxon>
        <taxon>Gammaproteobacteria</taxon>
        <taxon>Pseudomonadales</taxon>
        <taxon>Pseudomonadaceae</taxon>
        <taxon>Pseudomonas</taxon>
    </lineage>
</organism>
<feature type="transmembrane region" description="Helical" evidence="1">
    <location>
        <begin position="35"/>
        <end position="58"/>
    </location>
</feature>
<feature type="transmembrane region" description="Helical" evidence="1">
    <location>
        <begin position="64"/>
        <end position="85"/>
    </location>
</feature>
<evidence type="ECO:0008006" key="6">
    <source>
        <dbReference type="Google" id="ProtNLM"/>
    </source>
</evidence>
<dbReference type="InterPro" id="IPR022109">
    <property type="entry name" value="DUF3649"/>
</dbReference>
<accession>A0A0P9KNZ7</accession>